<keyword evidence="3" id="KW-0812">Transmembrane</keyword>
<comment type="caution">
    <text evidence="12">The sequence shown here is derived from an EMBL/GenBank/DDBJ whole genome shotgun (WGS) entry which is preliminary data.</text>
</comment>
<dbReference type="InterPro" id="IPR047141">
    <property type="entry name" value="Stealth"/>
</dbReference>
<evidence type="ECO:0000313" key="13">
    <source>
        <dbReference type="Proteomes" id="UP001558652"/>
    </source>
</evidence>
<keyword evidence="13" id="KW-1185">Reference proteome</keyword>
<keyword evidence="7" id="KW-1015">Disulfide bond</keyword>
<name>A0ABD0YM05_9HEMI</name>
<evidence type="ECO:0000256" key="3">
    <source>
        <dbReference type="ARBA" id="ARBA00022692"/>
    </source>
</evidence>
<dbReference type="PANTHER" id="PTHR24045:SF0">
    <property type="entry name" value="N-ACETYLGLUCOSAMINE-1-PHOSPHOTRANSFERASE SUBUNITS ALPHA_BETA"/>
    <property type="match status" value="1"/>
</dbReference>
<evidence type="ECO:0000256" key="6">
    <source>
        <dbReference type="ARBA" id="ARBA00023136"/>
    </source>
</evidence>
<accession>A0ABD0YM05</accession>
<dbReference type="GO" id="GO:0012505">
    <property type="term" value="C:endomembrane system"/>
    <property type="evidence" value="ECO:0007669"/>
    <property type="project" value="UniProtKB-SubCell"/>
</dbReference>
<dbReference type="AlphaFoldDB" id="A0ABD0YM05"/>
<comment type="subcellular location">
    <subcellularLocation>
        <location evidence="9">Endomembrane system</location>
        <topology evidence="9">Single-pass type I membrane protein</topology>
    </subcellularLocation>
</comment>
<evidence type="ECO:0000313" key="12">
    <source>
        <dbReference type="EMBL" id="KAL1132296.1"/>
    </source>
</evidence>
<dbReference type="Pfam" id="PF00066">
    <property type="entry name" value="Notch"/>
    <property type="match status" value="1"/>
</dbReference>
<evidence type="ECO:0000256" key="4">
    <source>
        <dbReference type="ARBA" id="ARBA00022737"/>
    </source>
</evidence>
<keyword evidence="8" id="KW-0325">Glycoprotein</keyword>
<dbReference type="InterPro" id="IPR000800">
    <property type="entry name" value="Notch_dom"/>
</dbReference>
<dbReference type="PROSITE" id="PS50258">
    <property type="entry name" value="LNR"/>
    <property type="match status" value="1"/>
</dbReference>
<evidence type="ECO:0000256" key="5">
    <source>
        <dbReference type="ARBA" id="ARBA00022989"/>
    </source>
</evidence>
<keyword evidence="6" id="KW-0472">Membrane</keyword>
<sequence>MLDKGRLQKWLGQDVKSVWIYNDSAVIEFLSEKGPNGILQNAPWRIMKINQGLRLNITRIYLMARDVDHFNPNDFAPSRFNDKEELRYCLRSLDKYAPWLNHIYIVTNGQIPYWLNLDNPRVSIVTHKDIFTNHSHLPTFSSPAIESHIHSCDLMLIVFLKKLFKLVFFFCHRIPGLSELFLYINDDILLGDNVWPEDFMSPISGQKVYLSWPVPDCTPLCPWSWVRDGSCDEPCNISKCGYDGGDCLPRTFRSSSDSHDYTDTEMYQDFDNLERNLDNDDYYNRHRREIGDDSGLTHTNNTGGSGMSNLALDQPNGPNDPKSHTHAGLRLEVKNPNIVGAGLGNSTNLKTHFKS</sequence>
<feature type="domain" description="LNR" evidence="11">
    <location>
        <begin position="217"/>
        <end position="247"/>
    </location>
</feature>
<dbReference type="InterPro" id="IPR021520">
    <property type="entry name" value="Stealth_CR2"/>
</dbReference>
<dbReference type="InterPro" id="IPR035993">
    <property type="entry name" value="Notch-like_dom_sf"/>
</dbReference>
<evidence type="ECO:0000256" key="8">
    <source>
        <dbReference type="ARBA" id="ARBA00023180"/>
    </source>
</evidence>
<feature type="region of interest" description="Disordered" evidence="10">
    <location>
        <begin position="288"/>
        <end position="326"/>
    </location>
</feature>
<dbReference type="GO" id="GO:0016740">
    <property type="term" value="F:transferase activity"/>
    <property type="evidence" value="ECO:0007669"/>
    <property type="project" value="UniProtKB-KW"/>
</dbReference>
<reference evidence="12 13" key="1">
    <citation type="submission" date="2024-07" db="EMBL/GenBank/DDBJ databases">
        <title>Chromosome-level genome assembly of the water stick insect Ranatra chinensis (Heteroptera: Nepidae).</title>
        <authorList>
            <person name="Liu X."/>
        </authorList>
    </citation>
    <scope>NUCLEOTIDE SEQUENCE [LARGE SCALE GENOMIC DNA]</scope>
    <source>
        <strain evidence="12">Cailab_2021Rc</strain>
        <tissue evidence="12">Muscle</tissue>
    </source>
</reference>
<evidence type="ECO:0000256" key="10">
    <source>
        <dbReference type="SAM" id="MobiDB-lite"/>
    </source>
</evidence>
<keyword evidence="5" id="KW-1133">Transmembrane helix</keyword>
<organism evidence="12 13">
    <name type="scientific">Ranatra chinensis</name>
    <dbReference type="NCBI Taxonomy" id="642074"/>
    <lineage>
        <taxon>Eukaryota</taxon>
        <taxon>Metazoa</taxon>
        <taxon>Ecdysozoa</taxon>
        <taxon>Arthropoda</taxon>
        <taxon>Hexapoda</taxon>
        <taxon>Insecta</taxon>
        <taxon>Pterygota</taxon>
        <taxon>Neoptera</taxon>
        <taxon>Paraneoptera</taxon>
        <taxon>Hemiptera</taxon>
        <taxon>Heteroptera</taxon>
        <taxon>Panheteroptera</taxon>
        <taxon>Nepomorpha</taxon>
        <taxon>Nepidae</taxon>
        <taxon>Ranatrinae</taxon>
        <taxon>Ranatra</taxon>
    </lineage>
</organism>
<dbReference type="Proteomes" id="UP001558652">
    <property type="component" value="Unassembled WGS sequence"/>
</dbReference>
<proteinExistence type="inferred from homology"/>
<evidence type="ECO:0000256" key="7">
    <source>
        <dbReference type="ARBA" id="ARBA00023157"/>
    </source>
</evidence>
<dbReference type="PANTHER" id="PTHR24045">
    <property type="match status" value="1"/>
</dbReference>
<keyword evidence="4" id="KW-0677">Repeat</keyword>
<dbReference type="EMBL" id="JBFDAA010000005">
    <property type="protein sequence ID" value="KAL1132296.1"/>
    <property type="molecule type" value="Genomic_DNA"/>
</dbReference>
<evidence type="ECO:0000256" key="2">
    <source>
        <dbReference type="ARBA" id="ARBA00022679"/>
    </source>
</evidence>
<gene>
    <name evidence="12" type="ORF">AAG570_010253</name>
</gene>
<comment type="similarity">
    <text evidence="1">Belongs to the stealth family.</text>
</comment>
<evidence type="ECO:0000256" key="9">
    <source>
        <dbReference type="ARBA" id="ARBA00046288"/>
    </source>
</evidence>
<keyword evidence="2" id="KW-0808">Transferase</keyword>
<protein>
    <recommendedName>
        <fullName evidence="11">LNR domain-containing protein</fullName>
    </recommendedName>
</protein>
<evidence type="ECO:0000259" key="11">
    <source>
        <dbReference type="PROSITE" id="PS50258"/>
    </source>
</evidence>
<dbReference type="SUPFAM" id="SSF90193">
    <property type="entry name" value="Notch domain"/>
    <property type="match status" value="1"/>
</dbReference>
<dbReference type="Pfam" id="PF11380">
    <property type="entry name" value="Stealth_CR2"/>
    <property type="match status" value="1"/>
</dbReference>
<evidence type="ECO:0000256" key="1">
    <source>
        <dbReference type="ARBA" id="ARBA00007583"/>
    </source>
</evidence>
<dbReference type="Gene3D" id="3.30.300.320">
    <property type="match status" value="1"/>
</dbReference>